<sequence length="59" mass="7148">MWYSLKKEIIKGVIKVEEKINKVWSIKQIDNESILMYTYRYETLVALVKGIIKDYEETY</sequence>
<evidence type="ECO:0000313" key="1">
    <source>
        <dbReference type="EMBL" id="CAG8833195.1"/>
    </source>
</evidence>
<organism evidence="1 2">
    <name type="scientific">Gigaspora margarita</name>
    <dbReference type="NCBI Taxonomy" id="4874"/>
    <lineage>
        <taxon>Eukaryota</taxon>
        <taxon>Fungi</taxon>
        <taxon>Fungi incertae sedis</taxon>
        <taxon>Mucoromycota</taxon>
        <taxon>Glomeromycotina</taxon>
        <taxon>Glomeromycetes</taxon>
        <taxon>Diversisporales</taxon>
        <taxon>Gigasporaceae</taxon>
        <taxon>Gigaspora</taxon>
    </lineage>
</organism>
<keyword evidence="2" id="KW-1185">Reference proteome</keyword>
<gene>
    <name evidence="1" type="ORF">GMARGA_LOCUS31431</name>
</gene>
<dbReference type="EMBL" id="CAJVQB010046870">
    <property type="protein sequence ID" value="CAG8833195.1"/>
    <property type="molecule type" value="Genomic_DNA"/>
</dbReference>
<reference evidence="1 2" key="1">
    <citation type="submission" date="2021-06" db="EMBL/GenBank/DDBJ databases">
        <authorList>
            <person name="Kallberg Y."/>
            <person name="Tangrot J."/>
            <person name="Rosling A."/>
        </authorList>
    </citation>
    <scope>NUCLEOTIDE SEQUENCE [LARGE SCALE GENOMIC DNA]</scope>
    <source>
        <strain evidence="1 2">120-4 pot B 10/14</strain>
    </source>
</reference>
<proteinExistence type="predicted"/>
<name>A0ABN7WJ08_GIGMA</name>
<feature type="non-terminal residue" evidence="1">
    <location>
        <position position="59"/>
    </location>
</feature>
<comment type="caution">
    <text evidence="1">The sequence shown here is derived from an EMBL/GenBank/DDBJ whole genome shotgun (WGS) entry which is preliminary data.</text>
</comment>
<accession>A0ABN7WJ08</accession>
<protein>
    <submittedName>
        <fullName evidence="1">21828_t:CDS:1</fullName>
    </submittedName>
</protein>
<dbReference type="Proteomes" id="UP000789901">
    <property type="component" value="Unassembled WGS sequence"/>
</dbReference>
<evidence type="ECO:0000313" key="2">
    <source>
        <dbReference type="Proteomes" id="UP000789901"/>
    </source>
</evidence>